<dbReference type="InterPro" id="IPR020621">
    <property type="entry name" value="ATP-PRT_HisG_long"/>
</dbReference>
<dbReference type="GO" id="GO:0000105">
    <property type="term" value="P:L-histidine biosynthetic process"/>
    <property type="evidence" value="ECO:0007669"/>
    <property type="project" value="UniProtKB-UniRule"/>
</dbReference>
<evidence type="ECO:0000259" key="17">
    <source>
        <dbReference type="Pfam" id="PF01634"/>
    </source>
</evidence>
<dbReference type="EMBL" id="FNAG01000001">
    <property type="protein sequence ID" value="SDD20500.1"/>
    <property type="molecule type" value="Genomic_DNA"/>
</dbReference>
<dbReference type="InterPro" id="IPR013820">
    <property type="entry name" value="ATP_PRibTrfase_cat"/>
</dbReference>
<dbReference type="InterPro" id="IPR001348">
    <property type="entry name" value="ATP_PRibTrfase_HisG"/>
</dbReference>
<organism evidence="19 20">
    <name type="scientific">Aquimonas voraii</name>
    <dbReference type="NCBI Taxonomy" id="265719"/>
    <lineage>
        <taxon>Bacteria</taxon>
        <taxon>Pseudomonadati</taxon>
        <taxon>Pseudomonadota</taxon>
        <taxon>Gammaproteobacteria</taxon>
        <taxon>Lysobacterales</taxon>
        <taxon>Lysobacteraceae</taxon>
        <taxon>Aquimonas</taxon>
    </lineage>
</organism>
<comment type="function">
    <text evidence="15 16">Catalyzes the condensation of ATP and 5-phosphoribose 1-diphosphate to form N'-(5'-phosphoribosyl)-ATP (PR-ATP). Has a crucial role in the pathway because the rate of histidine biosynthesis seems to be controlled primarily by regulation of HisG enzymatic activity.</text>
</comment>
<sequence length="299" mass="32802">MKNRDRLRIAAQKNGRLSDPARELMARSGLTFRESRDRLFCFGESQPVDLLLVRDDDIPGLIAEGTCDYGIVGRNVLDEQALDRAARGLPPAFKEVRALGFGRCRLSIALPQDMAWNGPQSLAGLRIATSYPALLEDWLKRNNVRAEIVILSGSVEIAPRLGKAEAICDLVSTGGTLAANQLREAVVIHESEAVLAGPADPLMDERGDIATQLLRRLDGVLQVRDARLLMLETERAMLDDVLRLLPSEERPTILSLDGQPNGVGVQAICQGSLSWQQLEDLKKAGARRLLVLPVEQMLT</sequence>
<evidence type="ECO:0000256" key="4">
    <source>
        <dbReference type="ARBA" id="ARBA00007955"/>
    </source>
</evidence>
<dbReference type="Gene3D" id="3.30.70.120">
    <property type="match status" value="1"/>
</dbReference>
<proteinExistence type="inferred from homology"/>
<keyword evidence="20" id="KW-1185">Reference proteome</keyword>
<evidence type="ECO:0000256" key="1">
    <source>
        <dbReference type="ARBA" id="ARBA00000915"/>
    </source>
</evidence>
<feature type="domain" description="Histidine biosynthesis HisG C-terminal" evidence="18">
    <location>
        <begin position="226"/>
        <end position="295"/>
    </location>
</feature>
<dbReference type="SUPFAM" id="SSF54913">
    <property type="entry name" value="GlnB-like"/>
    <property type="match status" value="1"/>
</dbReference>
<comment type="pathway">
    <text evidence="3 16">Amino-acid biosynthesis; L-histidine biosynthesis; L-histidine from 5-phospho-alpha-D-ribose 1-diphosphate: step 1/9.</text>
</comment>
<dbReference type="Proteomes" id="UP000199603">
    <property type="component" value="Unassembled WGS sequence"/>
</dbReference>
<evidence type="ECO:0000256" key="15">
    <source>
        <dbReference type="ARBA" id="ARBA00024861"/>
    </source>
</evidence>
<evidence type="ECO:0000256" key="14">
    <source>
        <dbReference type="ARBA" id="ARBA00023102"/>
    </source>
</evidence>
<dbReference type="GO" id="GO:0005524">
    <property type="term" value="F:ATP binding"/>
    <property type="evidence" value="ECO:0007669"/>
    <property type="project" value="UniProtKB-KW"/>
</dbReference>
<evidence type="ECO:0000256" key="8">
    <source>
        <dbReference type="ARBA" id="ARBA00022605"/>
    </source>
</evidence>
<name>A0A1G6SU89_9GAMM</name>
<dbReference type="AlphaFoldDB" id="A0A1G6SU89"/>
<protein>
    <recommendedName>
        <fullName evidence="6 16">ATP phosphoribosyltransferase</fullName>
        <shortName evidence="16">ATP-PRT</shortName>
        <shortName evidence="16">ATP-PRTase</shortName>
        <ecNumber evidence="5 16">2.4.2.17</ecNumber>
    </recommendedName>
</protein>
<dbReference type="NCBIfam" id="TIGR03455">
    <property type="entry name" value="HisG_C-term"/>
    <property type="match status" value="1"/>
</dbReference>
<comment type="subcellular location">
    <subcellularLocation>
        <location evidence="2 16">Cytoplasm</location>
    </subcellularLocation>
</comment>
<evidence type="ECO:0000256" key="5">
    <source>
        <dbReference type="ARBA" id="ARBA00011946"/>
    </source>
</evidence>
<comment type="catalytic activity">
    <reaction evidence="1 16">
        <text>1-(5-phospho-beta-D-ribosyl)-ATP + diphosphate = 5-phospho-alpha-D-ribose 1-diphosphate + ATP</text>
        <dbReference type="Rhea" id="RHEA:18473"/>
        <dbReference type="ChEBI" id="CHEBI:30616"/>
        <dbReference type="ChEBI" id="CHEBI:33019"/>
        <dbReference type="ChEBI" id="CHEBI:58017"/>
        <dbReference type="ChEBI" id="CHEBI:73183"/>
        <dbReference type="EC" id="2.4.2.17"/>
    </reaction>
</comment>
<comment type="cofactor">
    <cofactor evidence="16">
        <name>Mg(2+)</name>
        <dbReference type="ChEBI" id="CHEBI:18420"/>
    </cofactor>
</comment>
<evidence type="ECO:0000256" key="9">
    <source>
        <dbReference type="ARBA" id="ARBA00022676"/>
    </source>
</evidence>
<evidence type="ECO:0000256" key="12">
    <source>
        <dbReference type="ARBA" id="ARBA00022741"/>
    </source>
</evidence>
<keyword evidence="12 16" id="KW-0547">Nucleotide-binding</keyword>
<dbReference type="PANTHER" id="PTHR21403:SF8">
    <property type="entry name" value="ATP PHOSPHORIBOSYLTRANSFERASE"/>
    <property type="match status" value="1"/>
</dbReference>
<dbReference type="SUPFAM" id="SSF53850">
    <property type="entry name" value="Periplasmic binding protein-like II"/>
    <property type="match status" value="1"/>
</dbReference>
<comment type="activity regulation">
    <text evidence="16">Feedback inhibited by histidine.</text>
</comment>
<dbReference type="PANTHER" id="PTHR21403">
    <property type="entry name" value="ATP PHOSPHORIBOSYLTRANSFERASE ATP-PRTASE"/>
    <property type="match status" value="1"/>
</dbReference>
<dbReference type="NCBIfam" id="TIGR00070">
    <property type="entry name" value="hisG"/>
    <property type="match status" value="1"/>
</dbReference>
<keyword evidence="9 16" id="KW-0328">Glycosyltransferase</keyword>
<dbReference type="Pfam" id="PF01634">
    <property type="entry name" value="HisG"/>
    <property type="match status" value="1"/>
</dbReference>
<evidence type="ECO:0000256" key="7">
    <source>
        <dbReference type="ARBA" id="ARBA00022490"/>
    </source>
</evidence>
<dbReference type="InterPro" id="IPR015867">
    <property type="entry name" value="N-reg_PII/ATP_PRibTrfase_C"/>
</dbReference>
<dbReference type="UniPathway" id="UPA00031">
    <property type="reaction ID" value="UER00006"/>
</dbReference>
<feature type="domain" description="ATP phosphoribosyltransferase catalytic" evidence="17">
    <location>
        <begin position="54"/>
        <end position="218"/>
    </location>
</feature>
<dbReference type="InterPro" id="IPR018198">
    <property type="entry name" value="ATP_PRibTrfase_CS"/>
</dbReference>
<keyword evidence="16" id="KW-0460">Magnesium</keyword>
<evidence type="ECO:0000259" key="18">
    <source>
        <dbReference type="Pfam" id="PF08029"/>
    </source>
</evidence>
<keyword evidence="13 16" id="KW-0067">ATP-binding</keyword>
<dbReference type="Gene3D" id="3.40.190.10">
    <property type="entry name" value="Periplasmic binding protein-like II"/>
    <property type="match status" value="2"/>
</dbReference>
<dbReference type="FunFam" id="3.40.190.10:FF:000008">
    <property type="entry name" value="ATP phosphoribosyltransferase"/>
    <property type="match status" value="1"/>
</dbReference>
<reference evidence="19 20" key="1">
    <citation type="submission" date="2016-10" db="EMBL/GenBank/DDBJ databases">
        <authorList>
            <person name="de Groot N.N."/>
        </authorList>
    </citation>
    <scope>NUCLEOTIDE SEQUENCE [LARGE SCALE GENOMIC DNA]</scope>
    <source>
        <strain evidence="19 20">DSM 16957</strain>
    </source>
</reference>
<dbReference type="RefSeq" id="WP_091238879.1">
    <property type="nucleotide sequence ID" value="NZ_FNAG01000001.1"/>
</dbReference>
<dbReference type="OrthoDB" id="9801867at2"/>
<evidence type="ECO:0000313" key="20">
    <source>
        <dbReference type="Proteomes" id="UP000199603"/>
    </source>
</evidence>
<gene>
    <name evidence="16" type="primary">hisG</name>
    <name evidence="19" type="ORF">SAMN04488509_101703</name>
</gene>
<dbReference type="GO" id="GO:0003879">
    <property type="term" value="F:ATP phosphoribosyltransferase activity"/>
    <property type="evidence" value="ECO:0007669"/>
    <property type="project" value="UniProtKB-UniRule"/>
</dbReference>
<keyword evidence="7 16" id="KW-0963">Cytoplasm</keyword>
<dbReference type="HAMAP" id="MF_00079">
    <property type="entry name" value="HisG_Long"/>
    <property type="match status" value="1"/>
</dbReference>
<evidence type="ECO:0000256" key="3">
    <source>
        <dbReference type="ARBA" id="ARBA00004667"/>
    </source>
</evidence>
<dbReference type="InterPro" id="IPR013115">
    <property type="entry name" value="HisG_C"/>
</dbReference>
<evidence type="ECO:0000256" key="13">
    <source>
        <dbReference type="ARBA" id="ARBA00022840"/>
    </source>
</evidence>
<dbReference type="GO" id="GO:0000287">
    <property type="term" value="F:magnesium ion binding"/>
    <property type="evidence" value="ECO:0007669"/>
    <property type="project" value="UniProtKB-UniRule"/>
</dbReference>
<dbReference type="GO" id="GO:0005737">
    <property type="term" value="C:cytoplasm"/>
    <property type="evidence" value="ECO:0007669"/>
    <property type="project" value="UniProtKB-SubCell"/>
</dbReference>
<keyword evidence="11 16" id="KW-0479">Metal-binding</keyword>
<evidence type="ECO:0000256" key="2">
    <source>
        <dbReference type="ARBA" id="ARBA00004496"/>
    </source>
</evidence>
<keyword evidence="10 16" id="KW-0808">Transferase</keyword>
<dbReference type="InterPro" id="IPR011322">
    <property type="entry name" value="N-reg_PII-like_a/b"/>
</dbReference>
<evidence type="ECO:0000313" key="19">
    <source>
        <dbReference type="EMBL" id="SDD20500.1"/>
    </source>
</evidence>
<evidence type="ECO:0000256" key="16">
    <source>
        <dbReference type="HAMAP-Rule" id="MF_00079"/>
    </source>
</evidence>
<evidence type="ECO:0000256" key="11">
    <source>
        <dbReference type="ARBA" id="ARBA00022723"/>
    </source>
</evidence>
<accession>A0A1G6SU89</accession>
<evidence type="ECO:0000256" key="6">
    <source>
        <dbReference type="ARBA" id="ARBA00020998"/>
    </source>
</evidence>
<dbReference type="STRING" id="265719.SAMN04488509_101703"/>
<comment type="similarity">
    <text evidence="4 16">Belongs to the ATP phosphoribosyltransferase family. Long subfamily.</text>
</comment>
<dbReference type="PROSITE" id="PS01316">
    <property type="entry name" value="ATP_P_PHORIBOSYLTR"/>
    <property type="match status" value="1"/>
</dbReference>
<keyword evidence="14 16" id="KW-0368">Histidine biosynthesis</keyword>
<dbReference type="Pfam" id="PF08029">
    <property type="entry name" value="HisG_C"/>
    <property type="match status" value="1"/>
</dbReference>
<dbReference type="EC" id="2.4.2.17" evidence="5 16"/>
<evidence type="ECO:0000256" key="10">
    <source>
        <dbReference type="ARBA" id="ARBA00022679"/>
    </source>
</evidence>
<keyword evidence="8 16" id="KW-0028">Amino-acid biosynthesis</keyword>